<dbReference type="Proteomes" id="UP000306677">
    <property type="component" value="Segment"/>
</dbReference>
<evidence type="ECO:0000313" key="1">
    <source>
        <dbReference type="EMBL" id="QCW18465.1"/>
    </source>
</evidence>
<accession>A0A4Y5NR48</accession>
<name>A0A4Y5NR48_9CAUD</name>
<sequence length="78" mass="8692">MITINLSVEQAKVFMNTVGDFTPINGVIAEISNQIENQIYPRSTDAAGLAVWMHESGLNERAIEEWKRKNETAEEAGL</sequence>
<keyword evidence="2" id="KW-1185">Reference proteome</keyword>
<organism evidence="1 2">
    <name type="scientific">Escherichia phage vB_EcoS_W011D</name>
    <dbReference type="NCBI Taxonomy" id="2575323"/>
    <lineage>
        <taxon>Viruses</taxon>
        <taxon>Duplodnaviria</taxon>
        <taxon>Heunggongvirae</taxon>
        <taxon>Uroviricota</taxon>
        <taxon>Caudoviricetes</taxon>
        <taxon>Drexlerviridae</taxon>
        <taxon>Tempevirinae</taxon>
        <taxon>Changchunvirus</taxon>
        <taxon>Changchunvirus W011D</taxon>
    </lineage>
</organism>
<gene>
    <name evidence="1" type="ORF">vBEcoSW011D_16</name>
</gene>
<reference evidence="1 2" key="1">
    <citation type="submission" date="2019-04" db="EMBL/GenBank/DDBJ databases">
        <authorList>
            <person name="Wang X."/>
        </authorList>
    </citation>
    <scope>NUCLEOTIDE SEQUENCE [LARGE SCALE GENOMIC DNA]</scope>
</reference>
<dbReference type="EMBL" id="MK778457">
    <property type="protein sequence ID" value="QCW18465.1"/>
    <property type="molecule type" value="Genomic_DNA"/>
</dbReference>
<protein>
    <submittedName>
        <fullName evidence="1">Uncharacterized protein</fullName>
    </submittedName>
</protein>
<proteinExistence type="predicted"/>
<dbReference type="Pfam" id="PF23805">
    <property type="entry name" value="DUF7180"/>
    <property type="match status" value="1"/>
</dbReference>
<evidence type="ECO:0000313" key="2">
    <source>
        <dbReference type="Proteomes" id="UP000306677"/>
    </source>
</evidence>
<dbReference type="InterPro" id="IPR055604">
    <property type="entry name" value="DUF7180"/>
</dbReference>